<evidence type="ECO:0000313" key="1">
    <source>
        <dbReference type="EMBL" id="GKV23359.1"/>
    </source>
</evidence>
<evidence type="ECO:0000313" key="2">
    <source>
        <dbReference type="Proteomes" id="UP001054252"/>
    </source>
</evidence>
<protein>
    <submittedName>
        <fullName evidence="1">Uncharacterized protein</fullName>
    </submittedName>
</protein>
<dbReference type="AlphaFoldDB" id="A0AAV5KFN8"/>
<sequence>MLEAAIPRRMIYFCKGRSCFASLGRSLMIKELNVGEYEEEEDTVQEAKFRLSDQYFTKIECMWTTKTMKMKLRSSGSKFIFR</sequence>
<dbReference type="Proteomes" id="UP001054252">
    <property type="component" value="Unassembled WGS sequence"/>
</dbReference>
<accession>A0AAV5KFN8</accession>
<keyword evidence="2" id="KW-1185">Reference proteome</keyword>
<name>A0AAV5KFN8_9ROSI</name>
<dbReference type="EMBL" id="BPVZ01000062">
    <property type="protein sequence ID" value="GKV23359.1"/>
    <property type="molecule type" value="Genomic_DNA"/>
</dbReference>
<comment type="caution">
    <text evidence="1">The sequence shown here is derived from an EMBL/GenBank/DDBJ whole genome shotgun (WGS) entry which is preliminary data.</text>
</comment>
<gene>
    <name evidence="1" type="ORF">SLEP1_g33095</name>
</gene>
<organism evidence="1 2">
    <name type="scientific">Rubroshorea leprosula</name>
    <dbReference type="NCBI Taxonomy" id="152421"/>
    <lineage>
        <taxon>Eukaryota</taxon>
        <taxon>Viridiplantae</taxon>
        <taxon>Streptophyta</taxon>
        <taxon>Embryophyta</taxon>
        <taxon>Tracheophyta</taxon>
        <taxon>Spermatophyta</taxon>
        <taxon>Magnoliopsida</taxon>
        <taxon>eudicotyledons</taxon>
        <taxon>Gunneridae</taxon>
        <taxon>Pentapetalae</taxon>
        <taxon>rosids</taxon>
        <taxon>malvids</taxon>
        <taxon>Malvales</taxon>
        <taxon>Dipterocarpaceae</taxon>
        <taxon>Rubroshorea</taxon>
    </lineage>
</organism>
<reference evidence="1 2" key="1">
    <citation type="journal article" date="2021" name="Commun. Biol.">
        <title>The genome of Shorea leprosula (Dipterocarpaceae) highlights the ecological relevance of drought in aseasonal tropical rainforests.</title>
        <authorList>
            <person name="Ng K.K.S."/>
            <person name="Kobayashi M.J."/>
            <person name="Fawcett J.A."/>
            <person name="Hatakeyama M."/>
            <person name="Paape T."/>
            <person name="Ng C.H."/>
            <person name="Ang C.C."/>
            <person name="Tnah L.H."/>
            <person name="Lee C.T."/>
            <person name="Nishiyama T."/>
            <person name="Sese J."/>
            <person name="O'Brien M.J."/>
            <person name="Copetti D."/>
            <person name="Mohd Noor M.I."/>
            <person name="Ong R.C."/>
            <person name="Putra M."/>
            <person name="Sireger I.Z."/>
            <person name="Indrioko S."/>
            <person name="Kosugi Y."/>
            <person name="Izuno A."/>
            <person name="Isagi Y."/>
            <person name="Lee S.L."/>
            <person name="Shimizu K.K."/>
        </authorList>
    </citation>
    <scope>NUCLEOTIDE SEQUENCE [LARGE SCALE GENOMIC DNA]</scope>
    <source>
        <strain evidence="1">214</strain>
    </source>
</reference>
<proteinExistence type="predicted"/>